<gene>
    <name evidence="11" type="ORF">A4X06_0g5472</name>
</gene>
<feature type="compositionally biased region" description="Gly residues" evidence="9">
    <location>
        <begin position="12"/>
        <end position="22"/>
    </location>
</feature>
<feature type="compositionally biased region" description="Pro residues" evidence="9">
    <location>
        <begin position="552"/>
        <end position="562"/>
    </location>
</feature>
<dbReference type="CDD" id="cd08066">
    <property type="entry name" value="MPN_AMSH_like"/>
    <property type="match status" value="1"/>
</dbReference>
<proteinExistence type="inferred from homology"/>
<dbReference type="GO" id="GO:0005768">
    <property type="term" value="C:endosome"/>
    <property type="evidence" value="ECO:0007669"/>
    <property type="project" value="TreeGrafter"/>
</dbReference>
<dbReference type="GO" id="GO:0061578">
    <property type="term" value="F:K63-linked deubiquitinase activity"/>
    <property type="evidence" value="ECO:0007669"/>
    <property type="project" value="InterPro"/>
</dbReference>
<accession>A0A8X7MQE8</accession>
<dbReference type="GO" id="GO:0070536">
    <property type="term" value="P:protein K63-linked deubiquitination"/>
    <property type="evidence" value="ECO:0007669"/>
    <property type="project" value="InterPro"/>
</dbReference>
<keyword evidence="7" id="KW-0862">Zinc</keyword>
<dbReference type="GO" id="GO:0006508">
    <property type="term" value="P:proteolysis"/>
    <property type="evidence" value="ECO:0007669"/>
    <property type="project" value="UniProtKB-KW"/>
</dbReference>
<comment type="cofactor">
    <cofactor evidence="1">
        <name>Zn(2+)</name>
        <dbReference type="ChEBI" id="CHEBI:29105"/>
    </cofactor>
</comment>
<dbReference type="InterPro" id="IPR037518">
    <property type="entry name" value="MPN"/>
</dbReference>
<dbReference type="PROSITE" id="PS50330">
    <property type="entry name" value="UIM"/>
    <property type="match status" value="1"/>
</dbReference>
<feature type="region of interest" description="Disordered" evidence="9">
    <location>
        <begin position="186"/>
        <end position="231"/>
    </location>
</feature>
<dbReference type="GO" id="GO:0046872">
    <property type="term" value="F:metal ion binding"/>
    <property type="evidence" value="ECO:0007669"/>
    <property type="project" value="UniProtKB-KW"/>
</dbReference>
<dbReference type="InterPro" id="IPR000555">
    <property type="entry name" value="JAMM/MPN+_dom"/>
</dbReference>
<evidence type="ECO:0000313" key="11">
    <source>
        <dbReference type="EMBL" id="KAE8245715.1"/>
    </source>
</evidence>
<evidence type="ECO:0000256" key="7">
    <source>
        <dbReference type="ARBA" id="ARBA00022833"/>
    </source>
</evidence>
<dbReference type="SMART" id="SM00232">
    <property type="entry name" value="JAB_MPN"/>
    <property type="match status" value="1"/>
</dbReference>
<feature type="domain" description="MPN" evidence="10">
    <location>
        <begin position="651"/>
        <end position="781"/>
    </location>
</feature>
<feature type="compositionally biased region" description="Low complexity" evidence="9">
    <location>
        <begin position="248"/>
        <end position="280"/>
    </location>
</feature>
<dbReference type="EMBL" id="LWDE02000676">
    <property type="protein sequence ID" value="KAE8245715.1"/>
    <property type="molecule type" value="Genomic_DNA"/>
</dbReference>
<feature type="compositionally biased region" description="Low complexity" evidence="9">
    <location>
        <begin position="288"/>
        <end position="312"/>
    </location>
</feature>
<evidence type="ECO:0000256" key="3">
    <source>
        <dbReference type="ARBA" id="ARBA00022670"/>
    </source>
</evidence>
<keyword evidence="12" id="KW-1185">Reference proteome</keyword>
<comment type="caution">
    <text evidence="11">The sequence shown here is derived from an EMBL/GenBank/DDBJ whole genome shotgun (WGS) entry which is preliminary data.</text>
</comment>
<evidence type="ECO:0000259" key="10">
    <source>
        <dbReference type="PROSITE" id="PS50249"/>
    </source>
</evidence>
<evidence type="ECO:0000256" key="4">
    <source>
        <dbReference type="ARBA" id="ARBA00022723"/>
    </source>
</evidence>
<keyword evidence="6" id="KW-0378">Hydrolase</keyword>
<keyword evidence="3" id="KW-0645">Protease</keyword>
<keyword evidence="5" id="KW-0833">Ubl conjugation pathway</keyword>
<dbReference type="AlphaFoldDB" id="A0A8X7MQE8"/>
<dbReference type="Pfam" id="PF01398">
    <property type="entry name" value="JAB"/>
    <property type="match status" value="1"/>
</dbReference>
<evidence type="ECO:0000256" key="1">
    <source>
        <dbReference type="ARBA" id="ARBA00001947"/>
    </source>
</evidence>
<feature type="compositionally biased region" description="Gly residues" evidence="9">
    <location>
        <begin position="617"/>
        <end position="631"/>
    </location>
</feature>
<feature type="region of interest" description="Disordered" evidence="9">
    <location>
        <begin position="535"/>
        <end position="578"/>
    </location>
</feature>
<dbReference type="GO" id="GO:0016020">
    <property type="term" value="C:membrane"/>
    <property type="evidence" value="ECO:0007669"/>
    <property type="project" value="TreeGrafter"/>
</dbReference>
<name>A0A8X7MQE8_9BASI</name>
<evidence type="ECO:0000256" key="6">
    <source>
        <dbReference type="ARBA" id="ARBA00022801"/>
    </source>
</evidence>
<dbReference type="Gene3D" id="1.20.58.80">
    <property type="entry name" value="Phosphotransferase system, lactose/cellobiose-type IIA subunit"/>
    <property type="match status" value="1"/>
</dbReference>
<dbReference type="PANTHER" id="PTHR12947:SF13">
    <property type="entry name" value="FI19924P1"/>
    <property type="match status" value="1"/>
</dbReference>
<evidence type="ECO:0000256" key="5">
    <source>
        <dbReference type="ARBA" id="ARBA00022786"/>
    </source>
</evidence>
<keyword evidence="4" id="KW-0479">Metal-binding</keyword>
<dbReference type="PANTHER" id="PTHR12947">
    <property type="entry name" value="AMSH-LIKE PROTEASE"/>
    <property type="match status" value="1"/>
</dbReference>
<reference evidence="11" key="2">
    <citation type="journal article" date="2019" name="IMA Fungus">
        <title>Genome sequencing and comparison of five Tilletia species to identify candidate genes for the detection of regulated species infecting wheat.</title>
        <authorList>
            <person name="Nguyen H.D.T."/>
            <person name="Sultana T."/>
            <person name="Kesanakurti P."/>
            <person name="Hambleton S."/>
        </authorList>
    </citation>
    <scope>NUCLEOTIDE SEQUENCE</scope>
    <source>
        <strain evidence="11">DAOMC 236426</strain>
    </source>
</reference>
<dbReference type="InterPro" id="IPR003903">
    <property type="entry name" value="UIM_dom"/>
</dbReference>
<comment type="similarity">
    <text evidence="2">Belongs to the peptidase M67C family.</text>
</comment>
<feature type="compositionally biased region" description="Polar residues" evidence="9">
    <location>
        <begin position="322"/>
        <end position="359"/>
    </location>
</feature>
<keyword evidence="8" id="KW-0482">Metalloprotease</keyword>
<feature type="region of interest" description="Disordered" evidence="9">
    <location>
        <begin position="1"/>
        <end position="59"/>
    </location>
</feature>
<evidence type="ECO:0000313" key="12">
    <source>
        <dbReference type="Proteomes" id="UP000077684"/>
    </source>
</evidence>
<feature type="region of interest" description="Disordered" evidence="9">
    <location>
        <begin position="395"/>
        <end position="497"/>
    </location>
</feature>
<dbReference type="InterPro" id="IPR044098">
    <property type="entry name" value="STAMBP/STALP-like_MPN"/>
</dbReference>
<feature type="compositionally biased region" description="Polar residues" evidence="9">
    <location>
        <begin position="419"/>
        <end position="428"/>
    </location>
</feature>
<feature type="region of interest" description="Disordered" evidence="9">
    <location>
        <begin position="248"/>
        <end position="363"/>
    </location>
</feature>
<sequence>MVKRGAQSAGAANGGGGGGGGASDEEKRFHLPIPSVFRPSRAKREREQQRQRQPSTRPATLAELADAAQTADLFFTAQTPVRRYLAGAHGLNTQADTYLAATPTPDYEHAFICLAKAARLLLDLIPNSHPGWKTDLTPETRKKAQADAQLVLDKMGRCKPILIDNFDKWKAAHPKISDITTVPTAISQPTQPIHPEQLSPYEHDSQPENEPELEQPSPSPTLRYRRPERQTDSFDVRNILGYDQSHPATATAAQAPSSPSYASSSSSSSRSTSTNSITYSHTIPYAASSSSSSSNIEPWSSTPSTSTQQQQPNRFAYPILRRSSTQRSSHSNAQGQQRRQQTADSTTSSVLMTPDQSGQGFAPRTALGESYYMTLPPALSLSAVQQTFPCAAAPPPPPPSFLPPSALAPSVQPLGPATGSVSAPNTPLNARPPSVLGPRPLGSPAQPGPGPPRPAKSLGNIPIPPQLQQQQQDQQAPFSPLHQSVPSLPPRAVPPTTLDLSRLDISEAALPAIDPDGGASRLERHATQLLTLGRHSRPPASQDWHPSISNPAPVPAPAPAPVLPQRQRPRRTATEEEDAQLALALEASRRDMEELERKAAAASTAIPARAPPPTSGSGAGRGMSALGGSGVEGQDFPATACTEGGTPLRTVILPTRVLTLFLALARENTENNIETCALLMGKLRTHPHPAFVISHLTVPAQKGSSDRCETHEEEAIWAFQEESGLVTVGWIHTHPSQSAFLSSLDLHTHCSFQAMTPEAIAIVCAPRHEPSFGLFRLTDPHGVQTIMHCRAPGLFHPHVSETGDDIPALYTDALHGHVRLDPEAKLMVVDLR</sequence>
<feature type="region of interest" description="Disordered" evidence="9">
    <location>
        <begin position="590"/>
        <end position="631"/>
    </location>
</feature>
<protein>
    <recommendedName>
        <fullName evidence="10">MPN domain-containing protein</fullName>
    </recommendedName>
</protein>
<feature type="compositionally biased region" description="Low complexity" evidence="9">
    <location>
        <begin position="466"/>
        <end position="475"/>
    </location>
</feature>
<dbReference type="GO" id="GO:0140492">
    <property type="term" value="F:metal-dependent deubiquitinase activity"/>
    <property type="evidence" value="ECO:0007669"/>
    <property type="project" value="InterPro"/>
</dbReference>
<evidence type="ECO:0000256" key="9">
    <source>
        <dbReference type="SAM" id="MobiDB-lite"/>
    </source>
</evidence>
<reference evidence="11" key="1">
    <citation type="submission" date="2016-04" db="EMBL/GenBank/DDBJ databases">
        <authorList>
            <person name="Nguyen H.D."/>
            <person name="Samba Siva P."/>
            <person name="Cullis J."/>
            <person name="Levesque C.A."/>
            <person name="Hambleton S."/>
        </authorList>
    </citation>
    <scope>NUCLEOTIDE SEQUENCE</scope>
    <source>
        <strain evidence="11">DAOMC 236426</strain>
    </source>
</reference>
<dbReference type="Gene3D" id="3.40.140.10">
    <property type="entry name" value="Cytidine Deaminase, domain 2"/>
    <property type="match status" value="1"/>
</dbReference>
<evidence type="ECO:0000256" key="2">
    <source>
        <dbReference type="ARBA" id="ARBA00010981"/>
    </source>
</evidence>
<dbReference type="PROSITE" id="PS50249">
    <property type="entry name" value="MPN"/>
    <property type="match status" value="1"/>
</dbReference>
<feature type="compositionally biased region" description="Basic and acidic residues" evidence="9">
    <location>
        <begin position="590"/>
        <end position="599"/>
    </location>
</feature>
<feature type="compositionally biased region" description="Low complexity" evidence="9">
    <location>
        <begin position="1"/>
        <end position="11"/>
    </location>
</feature>
<organism evidence="11 12">
    <name type="scientific">Tilletia controversa</name>
    <name type="common">dwarf bunt fungus</name>
    <dbReference type="NCBI Taxonomy" id="13291"/>
    <lineage>
        <taxon>Eukaryota</taxon>
        <taxon>Fungi</taxon>
        <taxon>Dikarya</taxon>
        <taxon>Basidiomycota</taxon>
        <taxon>Ustilaginomycotina</taxon>
        <taxon>Exobasidiomycetes</taxon>
        <taxon>Tilletiales</taxon>
        <taxon>Tilletiaceae</taxon>
        <taxon>Tilletia</taxon>
    </lineage>
</organism>
<dbReference type="Proteomes" id="UP000077684">
    <property type="component" value="Unassembled WGS sequence"/>
</dbReference>
<dbReference type="SUPFAM" id="SSF102712">
    <property type="entry name" value="JAB1/MPN domain"/>
    <property type="match status" value="1"/>
</dbReference>
<evidence type="ECO:0000256" key="8">
    <source>
        <dbReference type="ARBA" id="ARBA00023049"/>
    </source>
</evidence>